<dbReference type="PANTHER" id="PTHR11496:SF102">
    <property type="entry name" value="ALCOHOL DEHYDROGENASE 4"/>
    <property type="match status" value="1"/>
</dbReference>
<dbReference type="Proteomes" id="UP000280417">
    <property type="component" value="Unassembled WGS sequence"/>
</dbReference>
<feature type="domain" description="Fe-containing alcohol dehydrogenase-like C-terminal" evidence="4">
    <location>
        <begin position="197"/>
        <end position="389"/>
    </location>
</feature>
<sequence>MKGRKLLKFGFYLPTRIHFGQGIVQEIGNIAKLYGKRAFIVTEKKLVKKLEILQPLEERLKKERIRPLFFDRVKPNPSSEIIYKGANLFKEEKCNLLIALGGGSCLDAAKAIGILAKNPTPLSFYFGKNRIKKDIPPLIAIPTTAGSGSEVTPYAVITDTEGKNYLKKVIADPHLFPREALIDPALTISLSSTLTSDTAIDALSHAIESYLSRRSFPLSETIALEAVHIIGRYLPRALTNLLDMEARSYLMYAATLAGLAIAQTGATLLHTMGYPITSSFGLPHGRVNGFLLPWFWEYSFPGNPEKFSRVITCLLKDAKKSWIKDAKKSASFLKEFLHRSGLPETAGIKVKEEFLSQFARKIAESKEKIALSPKELTFEEILTIYKKAFQN</sequence>
<accession>A0A662DFX1</accession>
<name>A0A662DFX1_UNCAE</name>
<evidence type="ECO:0000259" key="4">
    <source>
        <dbReference type="Pfam" id="PF25137"/>
    </source>
</evidence>
<comment type="similarity">
    <text evidence="1">Belongs to the iron-containing alcohol dehydrogenase family.</text>
</comment>
<dbReference type="GO" id="GO:0004022">
    <property type="term" value="F:alcohol dehydrogenase (NAD+) activity"/>
    <property type="evidence" value="ECO:0007669"/>
    <property type="project" value="TreeGrafter"/>
</dbReference>
<proteinExistence type="inferred from homology"/>
<dbReference type="Gene3D" id="1.20.1090.10">
    <property type="entry name" value="Dehydroquinate synthase-like - alpha domain"/>
    <property type="match status" value="1"/>
</dbReference>
<evidence type="ECO:0000256" key="1">
    <source>
        <dbReference type="ARBA" id="ARBA00007358"/>
    </source>
</evidence>
<dbReference type="Gene3D" id="3.40.50.1970">
    <property type="match status" value="1"/>
</dbReference>
<dbReference type="Pfam" id="PF00465">
    <property type="entry name" value="Fe-ADH"/>
    <property type="match status" value="1"/>
</dbReference>
<evidence type="ECO:0000313" key="5">
    <source>
        <dbReference type="EMBL" id="RLE14690.1"/>
    </source>
</evidence>
<dbReference type="Pfam" id="PF25137">
    <property type="entry name" value="ADH_Fe_C"/>
    <property type="match status" value="1"/>
</dbReference>
<dbReference type="CDD" id="cd08551">
    <property type="entry name" value="Fe-ADH"/>
    <property type="match status" value="1"/>
</dbReference>
<dbReference type="InterPro" id="IPR039697">
    <property type="entry name" value="Alcohol_dehydrogenase_Fe"/>
</dbReference>
<organism evidence="5 6">
    <name type="scientific">Aerophobetes bacterium</name>
    <dbReference type="NCBI Taxonomy" id="2030807"/>
    <lineage>
        <taxon>Bacteria</taxon>
        <taxon>Candidatus Aerophobota</taxon>
    </lineage>
</organism>
<comment type="caution">
    <text evidence="5">The sequence shown here is derived from an EMBL/GenBank/DDBJ whole genome shotgun (WGS) entry which is preliminary data.</text>
</comment>
<dbReference type="PANTHER" id="PTHR11496">
    <property type="entry name" value="ALCOHOL DEHYDROGENASE"/>
    <property type="match status" value="1"/>
</dbReference>
<dbReference type="AlphaFoldDB" id="A0A662DFX1"/>
<dbReference type="InterPro" id="IPR056798">
    <property type="entry name" value="ADH_Fe_C"/>
</dbReference>
<evidence type="ECO:0000256" key="2">
    <source>
        <dbReference type="ARBA" id="ARBA00023002"/>
    </source>
</evidence>
<evidence type="ECO:0000259" key="3">
    <source>
        <dbReference type="Pfam" id="PF00465"/>
    </source>
</evidence>
<dbReference type="EMBL" id="QMQA01000033">
    <property type="protein sequence ID" value="RLE14690.1"/>
    <property type="molecule type" value="Genomic_DNA"/>
</dbReference>
<reference evidence="5 6" key="1">
    <citation type="submission" date="2018-06" db="EMBL/GenBank/DDBJ databases">
        <title>Extensive metabolic versatility and redundancy in microbially diverse, dynamic hydrothermal sediments.</title>
        <authorList>
            <person name="Dombrowski N."/>
            <person name="Teske A."/>
            <person name="Baker B.J."/>
        </authorList>
    </citation>
    <scope>NUCLEOTIDE SEQUENCE [LARGE SCALE GENOMIC DNA]</scope>
    <source>
        <strain evidence="5">B3_G15</strain>
    </source>
</reference>
<dbReference type="SUPFAM" id="SSF56796">
    <property type="entry name" value="Dehydroquinate synthase-like"/>
    <property type="match status" value="1"/>
</dbReference>
<feature type="domain" description="Alcohol dehydrogenase iron-type/glycerol dehydrogenase GldA" evidence="3">
    <location>
        <begin position="14"/>
        <end position="184"/>
    </location>
</feature>
<dbReference type="InterPro" id="IPR001670">
    <property type="entry name" value="ADH_Fe/GldA"/>
</dbReference>
<dbReference type="FunFam" id="3.40.50.1970:FF:000003">
    <property type="entry name" value="Alcohol dehydrogenase, iron-containing"/>
    <property type="match status" value="1"/>
</dbReference>
<gene>
    <name evidence="5" type="ORF">DRJ04_01930</name>
</gene>
<protein>
    <submittedName>
        <fullName evidence="5">Uncharacterized protein</fullName>
    </submittedName>
</protein>
<keyword evidence="2" id="KW-0560">Oxidoreductase</keyword>
<evidence type="ECO:0000313" key="6">
    <source>
        <dbReference type="Proteomes" id="UP000280417"/>
    </source>
</evidence>
<dbReference type="GO" id="GO:0046872">
    <property type="term" value="F:metal ion binding"/>
    <property type="evidence" value="ECO:0007669"/>
    <property type="project" value="InterPro"/>
</dbReference>